<proteinExistence type="predicted"/>
<dbReference type="InterPro" id="IPR050682">
    <property type="entry name" value="ModA/WtpA"/>
</dbReference>
<dbReference type="PANTHER" id="PTHR30632:SF11">
    <property type="entry name" value="BLR4797 PROTEIN"/>
    <property type="match status" value="1"/>
</dbReference>
<gene>
    <name evidence="1" type="ORF">KZZ10_15195</name>
</gene>
<comment type="caution">
    <text evidence="1">The sequence shown here is derived from an EMBL/GenBank/DDBJ whole genome shotgun (WGS) entry which is preliminary data.</text>
</comment>
<dbReference type="RefSeq" id="WP_259662393.1">
    <property type="nucleotide sequence ID" value="NZ_JAHXRI010000025.1"/>
</dbReference>
<dbReference type="PANTHER" id="PTHR30632">
    <property type="entry name" value="MOLYBDATE-BINDING PERIPLASMIC PROTEIN"/>
    <property type="match status" value="1"/>
</dbReference>
<dbReference type="AlphaFoldDB" id="A0A953NE74"/>
<dbReference type="GO" id="GO:0015689">
    <property type="term" value="P:molybdate ion transport"/>
    <property type="evidence" value="ECO:0007669"/>
    <property type="project" value="TreeGrafter"/>
</dbReference>
<keyword evidence="2" id="KW-1185">Reference proteome</keyword>
<organism evidence="1 2">
    <name type="scientific">Zwartia hollandica</name>
    <dbReference type="NCBI Taxonomy" id="324606"/>
    <lineage>
        <taxon>Bacteria</taxon>
        <taxon>Pseudomonadati</taxon>
        <taxon>Pseudomonadota</taxon>
        <taxon>Betaproteobacteria</taxon>
        <taxon>Burkholderiales</taxon>
        <taxon>Alcaligenaceae</taxon>
        <taxon>Zwartia</taxon>
    </lineage>
</organism>
<dbReference type="GO" id="GO:0030973">
    <property type="term" value="F:molybdate ion binding"/>
    <property type="evidence" value="ECO:0007669"/>
    <property type="project" value="TreeGrafter"/>
</dbReference>
<evidence type="ECO:0000313" key="1">
    <source>
        <dbReference type="EMBL" id="MBZ1351989.1"/>
    </source>
</evidence>
<dbReference type="EMBL" id="JAHXRI010000025">
    <property type="protein sequence ID" value="MBZ1351989.1"/>
    <property type="molecule type" value="Genomic_DNA"/>
</dbReference>
<accession>A0A953NE74</accession>
<sequence length="233" mass="25089">MTTPNQSLKLFSTIAMRNVLKEIIPEFEKRTDAHVTIEYGATAQLSERIRAGARADAIMAVSTSIDELIKENILHSGSRLDFVSSDVAMAVKQGTPAPDISTAEAFKATLLSCRSICFSKQGASGMYFASLLKKIGIEDEVRAKALVLPEGLTGEPVARGEIELAVQQMSELMQVSGIHIFAKLPPAVQQSTIFSLASFTETKQAKVIQSLATFMHSPEVAAALHSQGLDPLL</sequence>
<dbReference type="SUPFAM" id="SSF53850">
    <property type="entry name" value="Periplasmic binding protein-like II"/>
    <property type="match status" value="1"/>
</dbReference>
<reference evidence="1" key="1">
    <citation type="submission" date="2021-07" db="EMBL/GenBank/DDBJ databases">
        <title>New genus and species of the family Alcaligenaceae.</title>
        <authorList>
            <person name="Hahn M.W."/>
        </authorList>
    </citation>
    <scope>NUCLEOTIDE SEQUENCE</scope>
    <source>
        <strain evidence="1">LF4-65</strain>
    </source>
</reference>
<dbReference type="Pfam" id="PF13531">
    <property type="entry name" value="SBP_bac_11"/>
    <property type="match status" value="1"/>
</dbReference>
<evidence type="ECO:0000313" key="2">
    <source>
        <dbReference type="Proteomes" id="UP000739565"/>
    </source>
</evidence>
<protein>
    <submittedName>
        <fullName evidence="1">Substrate-binding domain-containing protein</fullName>
    </submittedName>
</protein>
<dbReference type="Proteomes" id="UP000739565">
    <property type="component" value="Unassembled WGS sequence"/>
</dbReference>
<dbReference type="Gene3D" id="3.40.190.10">
    <property type="entry name" value="Periplasmic binding protein-like II"/>
    <property type="match status" value="2"/>
</dbReference>
<name>A0A953NE74_9BURK</name>